<dbReference type="AlphaFoldDB" id="A0A2H3NML6"/>
<keyword evidence="2 10" id="KW-0813">Transport</keyword>
<feature type="domain" description="TonB-dependent receptor-like beta-barrel" evidence="11">
    <location>
        <begin position="37"/>
        <end position="247"/>
    </location>
</feature>
<comment type="similarity">
    <text evidence="10">Belongs to the TonB-dependent receptor family.</text>
</comment>
<protein>
    <recommendedName>
        <fullName evidence="11">TonB-dependent receptor-like beta-barrel domain-containing protein</fullName>
    </recommendedName>
</protein>
<dbReference type="GO" id="GO:0044718">
    <property type="term" value="P:siderophore transmembrane transport"/>
    <property type="evidence" value="ECO:0007669"/>
    <property type="project" value="TreeGrafter"/>
</dbReference>
<comment type="caution">
    <text evidence="12">The sequence shown here is derived from an EMBL/GenBank/DDBJ whole genome shotgun (WGS) entry which is preliminary data.</text>
</comment>
<dbReference type="PANTHER" id="PTHR30069">
    <property type="entry name" value="TONB-DEPENDENT OUTER MEMBRANE RECEPTOR"/>
    <property type="match status" value="1"/>
</dbReference>
<evidence type="ECO:0000256" key="6">
    <source>
        <dbReference type="ARBA" id="ARBA00023077"/>
    </source>
</evidence>
<dbReference type="PANTHER" id="PTHR30069:SF29">
    <property type="entry name" value="HEMOGLOBIN AND HEMOGLOBIN-HAPTOGLOBIN-BINDING PROTEIN 1-RELATED"/>
    <property type="match status" value="1"/>
</dbReference>
<dbReference type="Proteomes" id="UP000221024">
    <property type="component" value="Unassembled WGS sequence"/>
</dbReference>
<keyword evidence="7 10" id="KW-0472">Membrane</keyword>
<accession>A0A2H3NML6</accession>
<keyword evidence="9 10" id="KW-0998">Cell outer membrane</keyword>
<keyword evidence="4 10" id="KW-0812">Transmembrane</keyword>
<organism evidence="12 13">
    <name type="scientific">Longimonas halophila</name>
    <dbReference type="NCBI Taxonomy" id="1469170"/>
    <lineage>
        <taxon>Bacteria</taxon>
        <taxon>Pseudomonadati</taxon>
        <taxon>Rhodothermota</taxon>
        <taxon>Rhodothermia</taxon>
        <taxon>Rhodothermales</taxon>
        <taxon>Salisaetaceae</taxon>
        <taxon>Longimonas</taxon>
    </lineage>
</organism>
<evidence type="ECO:0000256" key="10">
    <source>
        <dbReference type="PROSITE-ProRule" id="PRU01360"/>
    </source>
</evidence>
<dbReference type="GO" id="GO:0015344">
    <property type="term" value="F:siderophore uptake transmembrane transporter activity"/>
    <property type="evidence" value="ECO:0007669"/>
    <property type="project" value="TreeGrafter"/>
</dbReference>
<dbReference type="PROSITE" id="PS52016">
    <property type="entry name" value="TONB_DEPENDENT_REC_3"/>
    <property type="match status" value="1"/>
</dbReference>
<evidence type="ECO:0000256" key="7">
    <source>
        <dbReference type="ARBA" id="ARBA00023136"/>
    </source>
</evidence>
<dbReference type="EMBL" id="PDEP01000004">
    <property type="protein sequence ID" value="PEN07920.1"/>
    <property type="molecule type" value="Genomic_DNA"/>
</dbReference>
<dbReference type="SUPFAM" id="SSF56935">
    <property type="entry name" value="Porins"/>
    <property type="match status" value="1"/>
</dbReference>
<evidence type="ECO:0000256" key="8">
    <source>
        <dbReference type="ARBA" id="ARBA00023170"/>
    </source>
</evidence>
<keyword evidence="6" id="KW-0798">TonB box</keyword>
<dbReference type="OrthoDB" id="9768177at2"/>
<sequence>MIGGSLQYESGVEFEAQSENLVPVSEVVQSGTVTEGANEFRLPFTIYGLFAQETLGWNDRLFLTGAIRLDASSSFGEGERWQFYPKTSLSYVVSELDAWQRAGLDRWMPRLKLRGSVGVSGGLTSIGPFDRFTNYTPESYEGRPALQPSSQLGALDARPERQREIELGADFGLFNDRLAVEATYYTQRTTDLLLNRSLAPTSGFLSRLQNVGTLTNQGFELLMRGLILDRPGQQWTSTLTFSRNRNEVNGLEEDVLIFPDSFGLVGAINGEPLGIYYGSSFARNDNGEVIDQNGNVLVEDDNDLWRMRDGSPTEPGDGVPAASGEDRIIGDPNPDFVASWTNNVRINAFEFRMQWDAVVGQDVFNFTRRLAALSAFGTLDDYERELEGDLPSGYTGSAFGIFEHWVEDGSFLKLREISLAYTLDAPVPQVDRMRLSLSGRNLLSIDGYSGYDPEVNVAGQRTGVRNFDFVEVPIPRSFTVSATITL</sequence>
<keyword evidence="5" id="KW-0732">Signal</keyword>
<evidence type="ECO:0000256" key="5">
    <source>
        <dbReference type="ARBA" id="ARBA00022729"/>
    </source>
</evidence>
<evidence type="ECO:0000256" key="2">
    <source>
        <dbReference type="ARBA" id="ARBA00022448"/>
    </source>
</evidence>
<dbReference type="InterPro" id="IPR000531">
    <property type="entry name" value="Beta-barrel_TonB"/>
</dbReference>
<name>A0A2H3NML6_9BACT</name>
<keyword evidence="8" id="KW-0675">Receptor</keyword>
<evidence type="ECO:0000256" key="3">
    <source>
        <dbReference type="ARBA" id="ARBA00022452"/>
    </source>
</evidence>
<evidence type="ECO:0000256" key="4">
    <source>
        <dbReference type="ARBA" id="ARBA00022692"/>
    </source>
</evidence>
<evidence type="ECO:0000313" key="13">
    <source>
        <dbReference type="Proteomes" id="UP000221024"/>
    </source>
</evidence>
<evidence type="ECO:0000256" key="9">
    <source>
        <dbReference type="ARBA" id="ARBA00023237"/>
    </source>
</evidence>
<dbReference type="GO" id="GO:0009279">
    <property type="term" value="C:cell outer membrane"/>
    <property type="evidence" value="ECO:0007669"/>
    <property type="project" value="UniProtKB-SubCell"/>
</dbReference>
<dbReference type="InterPro" id="IPR036942">
    <property type="entry name" value="Beta-barrel_TonB_sf"/>
</dbReference>
<evidence type="ECO:0000256" key="1">
    <source>
        <dbReference type="ARBA" id="ARBA00004571"/>
    </source>
</evidence>
<dbReference type="Gene3D" id="2.40.170.20">
    <property type="entry name" value="TonB-dependent receptor, beta-barrel domain"/>
    <property type="match status" value="1"/>
</dbReference>
<comment type="subcellular location">
    <subcellularLocation>
        <location evidence="1 10">Cell outer membrane</location>
        <topology evidence="1 10">Multi-pass membrane protein</topology>
    </subcellularLocation>
</comment>
<keyword evidence="13" id="KW-1185">Reference proteome</keyword>
<reference evidence="12 13" key="1">
    <citation type="submission" date="2017-10" db="EMBL/GenBank/DDBJ databases">
        <title>Draft genome of Longimonas halophila.</title>
        <authorList>
            <person name="Goh K.M."/>
            <person name="Shamsir M.S."/>
            <person name="Lim S.W."/>
        </authorList>
    </citation>
    <scope>NUCLEOTIDE SEQUENCE [LARGE SCALE GENOMIC DNA]</scope>
    <source>
        <strain evidence="12 13">KCTC 42399</strain>
    </source>
</reference>
<dbReference type="InterPro" id="IPR039426">
    <property type="entry name" value="TonB-dep_rcpt-like"/>
</dbReference>
<keyword evidence="3 10" id="KW-1134">Transmembrane beta strand</keyword>
<dbReference type="Pfam" id="PF00593">
    <property type="entry name" value="TonB_dep_Rec_b-barrel"/>
    <property type="match status" value="1"/>
</dbReference>
<evidence type="ECO:0000259" key="11">
    <source>
        <dbReference type="Pfam" id="PF00593"/>
    </source>
</evidence>
<gene>
    <name evidence="12" type="ORF">CRI93_05600</name>
</gene>
<proteinExistence type="inferred from homology"/>
<evidence type="ECO:0000313" key="12">
    <source>
        <dbReference type="EMBL" id="PEN07920.1"/>
    </source>
</evidence>